<dbReference type="GO" id="GO:0016020">
    <property type="term" value="C:membrane"/>
    <property type="evidence" value="ECO:0007669"/>
    <property type="project" value="UniProtKB-SubCell"/>
</dbReference>
<dbReference type="GO" id="GO:0032469">
    <property type="term" value="P:endoplasmic reticulum calcium ion homeostasis"/>
    <property type="evidence" value="ECO:0007669"/>
    <property type="project" value="InterPro"/>
</dbReference>
<feature type="region of interest" description="Disordered" evidence="5">
    <location>
        <begin position="412"/>
        <end position="450"/>
    </location>
</feature>
<keyword evidence="2 6" id="KW-0812">Transmembrane</keyword>
<feature type="compositionally biased region" description="Basic residues" evidence="5">
    <location>
        <begin position="440"/>
        <end position="450"/>
    </location>
</feature>
<evidence type="ECO:0000313" key="8">
    <source>
        <dbReference type="Proteomes" id="UP001140560"/>
    </source>
</evidence>
<feature type="compositionally biased region" description="Basic and acidic residues" evidence="5">
    <location>
        <begin position="412"/>
        <end position="439"/>
    </location>
</feature>
<keyword evidence="3 6" id="KW-1133">Transmembrane helix</keyword>
<comment type="caution">
    <text evidence="7">The sequence shown here is derived from an EMBL/GenBank/DDBJ whole genome shotgun (WGS) entry which is preliminary data.</text>
</comment>
<evidence type="ECO:0000313" key="7">
    <source>
        <dbReference type="EMBL" id="KAJ4374762.1"/>
    </source>
</evidence>
<evidence type="ECO:0008006" key="9">
    <source>
        <dbReference type="Google" id="ProtNLM"/>
    </source>
</evidence>
<dbReference type="PANTHER" id="PTHR12883">
    <property type="entry name" value="ADIPOCYTE-SPECIFIC PROTEIN 4-RELATED"/>
    <property type="match status" value="1"/>
</dbReference>
<accession>A0A9W8YGC9</accession>
<evidence type="ECO:0000256" key="5">
    <source>
        <dbReference type="SAM" id="MobiDB-lite"/>
    </source>
</evidence>
<dbReference type="Proteomes" id="UP001140560">
    <property type="component" value="Unassembled WGS sequence"/>
</dbReference>
<protein>
    <recommendedName>
        <fullName evidence="9">DUF1682-domain-containing protein</fullName>
    </recommendedName>
</protein>
<proteinExistence type="predicted"/>
<dbReference type="OrthoDB" id="10039147at2759"/>
<evidence type="ECO:0000256" key="3">
    <source>
        <dbReference type="ARBA" id="ARBA00022989"/>
    </source>
</evidence>
<evidence type="ECO:0000256" key="1">
    <source>
        <dbReference type="ARBA" id="ARBA00004167"/>
    </source>
</evidence>
<keyword evidence="8" id="KW-1185">Reference proteome</keyword>
<name>A0A9W8YGC9_9PLEO</name>
<comment type="subcellular location">
    <subcellularLocation>
        <location evidence="1">Membrane</location>
        <topology evidence="1">Single-pass membrane protein</topology>
    </subcellularLocation>
</comment>
<evidence type="ECO:0000256" key="6">
    <source>
        <dbReference type="SAM" id="Phobius"/>
    </source>
</evidence>
<feature type="transmembrane region" description="Helical" evidence="6">
    <location>
        <begin position="81"/>
        <end position="99"/>
    </location>
</feature>
<evidence type="ECO:0000256" key="4">
    <source>
        <dbReference type="ARBA" id="ARBA00023136"/>
    </source>
</evidence>
<gene>
    <name evidence="7" type="ORF">N0V83_001838</name>
</gene>
<evidence type="ECO:0000256" key="2">
    <source>
        <dbReference type="ARBA" id="ARBA00022692"/>
    </source>
</evidence>
<dbReference type="AlphaFoldDB" id="A0A9W8YGC9"/>
<dbReference type="GO" id="GO:0005509">
    <property type="term" value="F:calcium ion binding"/>
    <property type="evidence" value="ECO:0007669"/>
    <property type="project" value="InterPro"/>
</dbReference>
<dbReference type="InterPro" id="IPR012879">
    <property type="entry name" value="CCDC47"/>
</dbReference>
<organism evidence="7 8">
    <name type="scientific">Neocucurbitaria cava</name>
    <dbReference type="NCBI Taxonomy" id="798079"/>
    <lineage>
        <taxon>Eukaryota</taxon>
        <taxon>Fungi</taxon>
        <taxon>Dikarya</taxon>
        <taxon>Ascomycota</taxon>
        <taxon>Pezizomycotina</taxon>
        <taxon>Dothideomycetes</taxon>
        <taxon>Pleosporomycetidae</taxon>
        <taxon>Pleosporales</taxon>
        <taxon>Pleosporineae</taxon>
        <taxon>Cucurbitariaceae</taxon>
        <taxon>Neocucurbitaria</taxon>
    </lineage>
</organism>
<dbReference type="EMBL" id="JAPEUY010000003">
    <property type="protein sequence ID" value="KAJ4374762.1"/>
    <property type="molecule type" value="Genomic_DNA"/>
</dbReference>
<reference evidence="7" key="1">
    <citation type="submission" date="2022-10" db="EMBL/GenBank/DDBJ databases">
        <title>Tapping the CABI collections for fungal endophytes: first genome assemblies for Collariella, Neodidymelliopsis, Ascochyta clinopodiicola, Didymella pomorum, Didymosphaeria variabile, Neocosmospora piperis and Neocucurbitaria cava.</title>
        <authorList>
            <person name="Hill R."/>
        </authorList>
    </citation>
    <scope>NUCLEOTIDE SEQUENCE</scope>
    <source>
        <strain evidence="7">IMI 356814</strain>
    </source>
</reference>
<sequence length="450" mass="50618">MADIVNNFVNGLFGGQKPVKAPGAGDDDFADYAGAPEPTPAAITSFTDAASQAAPTGALGQRPYTAWYRVWERTTIDDFKLEMYILPFLVVLVAVHIWGTKRNRSKAKAWIKAHAPILTQEFAQVGYTRPQASAEDVTGMGADMAAQQALEKAQNPDNMLREKKADEYQTYATGRQNVAFVDFKLTLAKRFNPFMRLGEHLIPLFLESFPPPVERLEATAYVFDGQETKVAPSYGKGDAKKVPNSAFDGFVFAVVHKDIMKRLRDERYDLSLTTTRDHAKLPVWTTVMSESAEVTDTMLTPELIKAINDAGDNFEALVVSDQPMDQPKTLDDTKPRKRINLSLKLTSDSTSTLPIFTYFVRLPDQLVSAAHFRPEALRRIRQTREEQIAKIRKADDEEKAEERKLAADKLKREQRDAKLGRLSADEQRKFLDKERERNAKKGMKRSTIKA</sequence>
<dbReference type="Pfam" id="PF07946">
    <property type="entry name" value="CCDC47"/>
    <property type="match status" value="1"/>
</dbReference>
<keyword evidence="4 6" id="KW-0472">Membrane</keyword>
<dbReference type="GO" id="GO:0005783">
    <property type="term" value="C:endoplasmic reticulum"/>
    <property type="evidence" value="ECO:0007669"/>
    <property type="project" value="InterPro"/>
</dbReference>
<dbReference type="PANTHER" id="PTHR12883:SF0">
    <property type="entry name" value="PAT COMPLEX SUBUNIT CCDC47"/>
    <property type="match status" value="1"/>
</dbReference>